<dbReference type="PANTHER" id="PTHR16515">
    <property type="entry name" value="PR DOMAIN ZINC FINGER PROTEIN"/>
    <property type="match status" value="1"/>
</dbReference>
<evidence type="ECO:0000259" key="11">
    <source>
        <dbReference type="PROSITE" id="PS50157"/>
    </source>
</evidence>
<gene>
    <name evidence="12" type="ORF">CHC_T00008168001</name>
</gene>
<dbReference type="GO" id="GO:0010468">
    <property type="term" value="P:regulation of gene expression"/>
    <property type="evidence" value="ECO:0007669"/>
    <property type="project" value="TreeGrafter"/>
</dbReference>
<dbReference type="RefSeq" id="XP_005712069.1">
    <property type="nucleotide sequence ID" value="XM_005712012.1"/>
</dbReference>
<comment type="subcellular location">
    <subcellularLocation>
        <location evidence="1">Nucleus</location>
    </subcellularLocation>
</comment>
<dbReference type="GO" id="GO:0005634">
    <property type="term" value="C:nucleus"/>
    <property type="evidence" value="ECO:0007669"/>
    <property type="project" value="UniProtKB-SubCell"/>
</dbReference>
<organism evidence="12 13">
    <name type="scientific">Chondrus crispus</name>
    <name type="common">Carrageen Irish moss</name>
    <name type="synonym">Polymorpha crispa</name>
    <dbReference type="NCBI Taxonomy" id="2769"/>
    <lineage>
        <taxon>Eukaryota</taxon>
        <taxon>Rhodophyta</taxon>
        <taxon>Florideophyceae</taxon>
        <taxon>Rhodymeniophycidae</taxon>
        <taxon>Gigartinales</taxon>
        <taxon>Gigartinaceae</taxon>
        <taxon>Chondrus</taxon>
    </lineage>
</organism>
<feature type="domain" description="C2H2-type" evidence="11">
    <location>
        <begin position="302"/>
        <end position="330"/>
    </location>
</feature>
<dbReference type="InterPro" id="IPR013087">
    <property type="entry name" value="Znf_C2H2_type"/>
</dbReference>
<feature type="region of interest" description="Disordered" evidence="10">
    <location>
        <begin position="214"/>
        <end position="244"/>
    </location>
</feature>
<evidence type="ECO:0000256" key="9">
    <source>
        <dbReference type="PROSITE-ProRule" id="PRU00042"/>
    </source>
</evidence>
<keyword evidence="8" id="KW-0539">Nucleus</keyword>
<dbReference type="AlphaFoldDB" id="R7Q305"/>
<dbReference type="Proteomes" id="UP000012073">
    <property type="component" value="Unassembled WGS sequence"/>
</dbReference>
<dbReference type="SMART" id="SM00355">
    <property type="entry name" value="ZnF_C2H2"/>
    <property type="match status" value="4"/>
</dbReference>
<keyword evidence="3" id="KW-0677">Repeat</keyword>
<accession>R7Q305</accession>
<dbReference type="SUPFAM" id="SSF57667">
    <property type="entry name" value="beta-beta-alpha zinc fingers"/>
    <property type="match status" value="2"/>
</dbReference>
<dbReference type="FunFam" id="3.30.160.60:FF:000012">
    <property type="entry name" value="RB-associated KRAB zinc finger protein-like"/>
    <property type="match status" value="1"/>
</dbReference>
<name>R7Q305_CHOCR</name>
<evidence type="ECO:0000256" key="4">
    <source>
        <dbReference type="ARBA" id="ARBA00022771"/>
    </source>
</evidence>
<dbReference type="InterPro" id="IPR050331">
    <property type="entry name" value="Zinc_finger"/>
</dbReference>
<dbReference type="GeneID" id="17319779"/>
<dbReference type="KEGG" id="ccp:CHC_T00008168001"/>
<evidence type="ECO:0000256" key="8">
    <source>
        <dbReference type="ARBA" id="ARBA00023242"/>
    </source>
</evidence>
<feature type="domain" description="C2H2-type" evidence="11">
    <location>
        <begin position="273"/>
        <end position="301"/>
    </location>
</feature>
<keyword evidence="6" id="KW-0805">Transcription regulation</keyword>
<keyword evidence="2" id="KW-0479">Metal-binding</keyword>
<feature type="domain" description="C2H2-type" evidence="11">
    <location>
        <begin position="244"/>
        <end position="272"/>
    </location>
</feature>
<dbReference type="Gene3D" id="3.30.160.60">
    <property type="entry name" value="Classic Zinc Finger"/>
    <property type="match status" value="4"/>
</dbReference>
<dbReference type="PROSITE" id="PS00028">
    <property type="entry name" value="ZINC_FINGER_C2H2_1"/>
    <property type="match status" value="4"/>
</dbReference>
<evidence type="ECO:0000256" key="10">
    <source>
        <dbReference type="SAM" id="MobiDB-lite"/>
    </source>
</evidence>
<dbReference type="PANTHER" id="PTHR16515:SF49">
    <property type="entry name" value="GASTRULA ZINC FINGER PROTEIN XLCGF49.1-LIKE-RELATED"/>
    <property type="match status" value="1"/>
</dbReference>
<keyword evidence="4 9" id="KW-0863">Zinc-finger</keyword>
<evidence type="ECO:0000256" key="2">
    <source>
        <dbReference type="ARBA" id="ARBA00022723"/>
    </source>
</evidence>
<dbReference type="EMBL" id="HG001489">
    <property type="protein sequence ID" value="CDF32404.1"/>
    <property type="molecule type" value="Genomic_DNA"/>
</dbReference>
<evidence type="ECO:0000313" key="12">
    <source>
        <dbReference type="EMBL" id="CDF32404.1"/>
    </source>
</evidence>
<evidence type="ECO:0000256" key="7">
    <source>
        <dbReference type="ARBA" id="ARBA00023163"/>
    </source>
</evidence>
<evidence type="ECO:0000256" key="3">
    <source>
        <dbReference type="ARBA" id="ARBA00022737"/>
    </source>
</evidence>
<keyword evidence="5" id="KW-0862">Zinc</keyword>
<sequence>MKRVRTVEPSYPKVWNYAPSMPFERQHRQDEHWSRTMDKGGYVPREPAFDGLIDNTIACFQANADLSPMRRPCKYEPVLSPIHISKDMESLQYAGVDNIPRHDSCGTPLLTTSYNTFEDLSTSAVSQQSSQQSPERESFNKVGAEIDEILSPISDCTMKPHLSAGSGIQNIGGLLPVPTCAGTEICTRREGILHPSFATGKGRAMQEILQAMATPSPTASPHPSPNASPSVSSSGRRSASSSSTQCHLCGKTYTESSNLSKHIRTVHLKLRPFRCDRCTSSFAEKNKLRKHIQSVHEHARPYKCELCDATFSQASDRKRHRLVLHEGRRPFACETCGKAFGRRSSLTQHYHRVHKRVKPQVVGHLSATSRRT</sequence>
<reference evidence="13" key="1">
    <citation type="journal article" date="2013" name="Proc. Natl. Acad. Sci. U.S.A.">
        <title>Genome structure and metabolic features in the red seaweed Chondrus crispus shed light on evolution of the Archaeplastida.</title>
        <authorList>
            <person name="Collen J."/>
            <person name="Porcel B."/>
            <person name="Carre W."/>
            <person name="Ball S.G."/>
            <person name="Chaparro C."/>
            <person name="Tonon T."/>
            <person name="Barbeyron T."/>
            <person name="Michel G."/>
            <person name="Noel B."/>
            <person name="Valentin K."/>
            <person name="Elias M."/>
            <person name="Artiguenave F."/>
            <person name="Arun A."/>
            <person name="Aury J.M."/>
            <person name="Barbosa-Neto J.F."/>
            <person name="Bothwell J.H."/>
            <person name="Bouget F.Y."/>
            <person name="Brillet L."/>
            <person name="Cabello-Hurtado F."/>
            <person name="Capella-Gutierrez S."/>
            <person name="Charrier B."/>
            <person name="Cladiere L."/>
            <person name="Cock J.M."/>
            <person name="Coelho S.M."/>
            <person name="Colleoni C."/>
            <person name="Czjzek M."/>
            <person name="Da Silva C."/>
            <person name="Delage L."/>
            <person name="Denoeud F."/>
            <person name="Deschamps P."/>
            <person name="Dittami S.M."/>
            <person name="Gabaldon T."/>
            <person name="Gachon C.M."/>
            <person name="Groisillier A."/>
            <person name="Herve C."/>
            <person name="Jabbari K."/>
            <person name="Katinka M."/>
            <person name="Kloareg B."/>
            <person name="Kowalczyk N."/>
            <person name="Labadie K."/>
            <person name="Leblanc C."/>
            <person name="Lopez P.J."/>
            <person name="McLachlan D.H."/>
            <person name="Meslet-Cladiere L."/>
            <person name="Moustafa A."/>
            <person name="Nehr Z."/>
            <person name="Nyvall Collen P."/>
            <person name="Panaud O."/>
            <person name="Partensky F."/>
            <person name="Poulain J."/>
            <person name="Rensing S.A."/>
            <person name="Rousvoal S."/>
            <person name="Samson G."/>
            <person name="Symeonidi A."/>
            <person name="Weissenbach J."/>
            <person name="Zambounis A."/>
            <person name="Wincker P."/>
            <person name="Boyen C."/>
        </authorList>
    </citation>
    <scope>NUCLEOTIDE SEQUENCE [LARGE SCALE GENOMIC DNA]</scope>
    <source>
        <strain evidence="13">cv. Stackhouse</strain>
    </source>
</reference>
<evidence type="ECO:0000256" key="6">
    <source>
        <dbReference type="ARBA" id="ARBA00023015"/>
    </source>
</evidence>
<evidence type="ECO:0000256" key="1">
    <source>
        <dbReference type="ARBA" id="ARBA00004123"/>
    </source>
</evidence>
<evidence type="ECO:0000313" key="13">
    <source>
        <dbReference type="Proteomes" id="UP000012073"/>
    </source>
</evidence>
<dbReference type="OrthoDB" id="5693at2759"/>
<dbReference type="GO" id="GO:0008270">
    <property type="term" value="F:zinc ion binding"/>
    <property type="evidence" value="ECO:0007669"/>
    <property type="project" value="UniProtKB-KW"/>
</dbReference>
<dbReference type="Gramene" id="CDF32404">
    <property type="protein sequence ID" value="CDF32404"/>
    <property type="gene ID" value="CHC_T00008168001"/>
</dbReference>
<dbReference type="InterPro" id="IPR036236">
    <property type="entry name" value="Znf_C2H2_sf"/>
</dbReference>
<proteinExistence type="predicted"/>
<dbReference type="STRING" id="2769.R7Q305"/>
<keyword evidence="7" id="KW-0804">Transcription</keyword>
<evidence type="ECO:0000256" key="5">
    <source>
        <dbReference type="ARBA" id="ARBA00022833"/>
    </source>
</evidence>
<feature type="domain" description="C2H2-type" evidence="11">
    <location>
        <begin position="331"/>
        <end position="359"/>
    </location>
</feature>
<protein>
    <recommendedName>
        <fullName evidence="11">C2H2-type domain-containing protein</fullName>
    </recommendedName>
</protein>
<dbReference type="PROSITE" id="PS50157">
    <property type="entry name" value="ZINC_FINGER_C2H2_2"/>
    <property type="match status" value="4"/>
</dbReference>
<feature type="compositionally biased region" description="Low complexity" evidence="10">
    <location>
        <begin position="227"/>
        <end position="243"/>
    </location>
</feature>
<keyword evidence="13" id="KW-1185">Reference proteome</keyword>
<dbReference type="Pfam" id="PF00096">
    <property type="entry name" value="zf-C2H2"/>
    <property type="match status" value="3"/>
</dbReference>